<feature type="transmembrane region" description="Helical" evidence="8">
    <location>
        <begin position="103"/>
        <end position="120"/>
    </location>
</feature>
<evidence type="ECO:0000256" key="4">
    <source>
        <dbReference type="ARBA" id="ARBA00022475"/>
    </source>
</evidence>
<organism evidence="9 10">
    <name type="scientific">Fluviibacter phosphoraccumulans</name>
    <dbReference type="NCBI Taxonomy" id="1751046"/>
    <lineage>
        <taxon>Bacteria</taxon>
        <taxon>Pseudomonadati</taxon>
        <taxon>Pseudomonadota</taxon>
        <taxon>Betaproteobacteria</taxon>
        <taxon>Rhodocyclales</taxon>
        <taxon>Fluviibacteraceae</taxon>
        <taxon>Fluviibacter</taxon>
    </lineage>
</organism>
<evidence type="ECO:0000256" key="7">
    <source>
        <dbReference type="ARBA" id="ARBA00023136"/>
    </source>
</evidence>
<feature type="transmembrane region" description="Helical" evidence="8">
    <location>
        <begin position="76"/>
        <end position="96"/>
    </location>
</feature>
<dbReference type="GO" id="GO:0005886">
    <property type="term" value="C:plasma membrane"/>
    <property type="evidence" value="ECO:0007669"/>
    <property type="project" value="UniProtKB-SubCell"/>
</dbReference>
<gene>
    <name evidence="9" type="ORF">ICHIAU1_16920</name>
</gene>
<feature type="transmembrane region" description="Helical" evidence="8">
    <location>
        <begin position="180"/>
        <end position="202"/>
    </location>
</feature>
<name>A0A679ICE5_9RHOO</name>
<dbReference type="InterPro" id="IPR002781">
    <property type="entry name" value="TM_pro_TauE-like"/>
</dbReference>
<evidence type="ECO:0000313" key="10">
    <source>
        <dbReference type="Proteomes" id="UP000463961"/>
    </source>
</evidence>
<protein>
    <recommendedName>
        <fullName evidence="8">Probable membrane transporter protein</fullName>
    </recommendedName>
</protein>
<evidence type="ECO:0000256" key="6">
    <source>
        <dbReference type="ARBA" id="ARBA00022989"/>
    </source>
</evidence>
<accession>A0A679ICE5</accession>
<dbReference type="EMBL" id="AP022345">
    <property type="protein sequence ID" value="BBU69409.1"/>
    <property type="molecule type" value="Genomic_DNA"/>
</dbReference>
<keyword evidence="3" id="KW-0813">Transport</keyword>
<dbReference type="Proteomes" id="UP000463961">
    <property type="component" value="Chromosome"/>
</dbReference>
<dbReference type="PANTHER" id="PTHR30269">
    <property type="entry name" value="TRANSMEMBRANE PROTEIN YFCA"/>
    <property type="match status" value="1"/>
</dbReference>
<sequence length="253" mass="26661">MTLDLAGQAILFGTAVVANFFSALSGGGVGLIQFPILIFLGLSFGTALATHKVASVFLGVGAILRHMKESHLERRACLIILGAGIPGVILGASLILKAPEKEALMTLGVLTISLGLYSIFKPKLGIDYTPKNWTGSGLWQGMAGLFVVGFLNGSITSGSGLFLTIWLIRHFGMDYKRAIAYTLVLCGFAWNGTGALVLGLAGDIAWDWLPALIVGSVIGGYLGSHIAIRQGNTLVKRAFEATTILIGLKLLFI</sequence>
<keyword evidence="6 8" id="KW-1133">Transmembrane helix</keyword>
<keyword evidence="7 8" id="KW-0472">Membrane</keyword>
<evidence type="ECO:0000256" key="2">
    <source>
        <dbReference type="ARBA" id="ARBA00009142"/>
    </source>
</evidence>
<comment type="similarity">
    <text evidence="2 8">Belongs to the 4-toluene sulfonate uptake permease (TSUP) (TC 2.A.102) family.</text>
</comment>
<evidence type="ECO:0000313" key="9">
    <source>
        <dbReference type="EMBL" id="BBU69409.1"/>
    </source>
</evidence>
<keyword evidence="4 8" id="KW-1003">Cell membrane</keyword>
<feature type="transmembrane region" description="Helical" evidence="8">
    <location>
        <begin position="140"/>
        <end position="168"/>
    </location>
</feature>
<feature type="transmembrane region" description="Helical" evidence="8">
    <location>
        <begin position="36"/>
        <end position="64"/>
    </location>
</feature>
<evidence type="ECO:0000256" key="1">
    <source>
        <dbReference type="ARBA" id="ARBA00004651"/>
    </source>
</evidence>
<dbReference type="Pfam" id="PF01925">
    <property type="entry name" value="TauE"/>
    <property type="match status" value="1"/>
</dbReference>
<dbReference type="AlphaFoldDB" id="A0A679ICE5"/>
<comment type="subcellular location">
    <subcellularLocation>
        <location evidence="1 8">Cell membrane</location>
        <topology evidence="1 8">Multi-pass membrane protein</topology>
    </subcellularLocation>
</comment>
<evidence type="ECO:0000256" key="8">
    <source>
        <dbReference type="RuleBase" id="RU363041"/>
    </source>
</evidence>
<keyword evidence="10" id="KW-1185">Reference proteome</keyword>
<keyword evidence="5 8" id="KW-0812">Transmembrane</keyword>
<proteinExistence type="inferred from homology"/>
<evidence type="ECO:0000256" key="3">
    <source>
        <dbReference type="ARBA" id="ARBA00022448"/>
    </source>
</evidence>
<dbReference type="PANTHER" id="PTHR30269:SF0">
    <property type="entry name" value="MEMBRANE TRANSPORTER PROTEIN YFCA-RELATED"/>
    <property type="match status" value="1"/>
</dbReference>
<dbReference type="RefSeq" id="WP_174237201.1">
    <property type="nucleotide sequence ID" value="NZ_AP019011.1"/>
</dbReference>
<reference evidence="10" key="1">
    <citation type="submission" date="2020-01" db="EMBL/GenBank/DDBJ databases">
        <title>Phosphoaccumulans saitamaens gen. nov., sp. nov., a polyphosphate accumulating bacterium isolated from surface river water.</title>
        <authorList>
            <person name="Watanabe K."/>
            <person name="Suda W."/>
        </authorList>
    </citation>
    <scope>NUCLEOTIDE SEQUENCE [LARGE SCALE GENOMIC DNA]</scope>
    <source>
        <strain evidence="10">ICHIAU1</strain>
    </source>
</reference>
<evidence type="ECO:0000256" key="5">
    <source>
        <dbReference type="ARBA" id="ARBA00022692"/>
    </source>
</evidence>
<feature type="transmembrane region" description="Helical" evidence="8">
    <location>
        <begin position="208"/>
        <end position="228"/>
    </location>
</feature>
<feature type="transmembrane region" description="Helical" evidence="8">
    <location>
        <begin position="6"/>
        <end position="24"/>
    </location>
</feature>
<dbReference type="InterPro" id="IPR052017">
    <property type="entry name" value="TSUP"/>
</dbReference>